<keyword evidence="1" id="KW-0472">Membrane</keyword>
<reference evidence="2 3" key="1">
    <citation type="submission" date="2024-10" db="EMBL/GenBank/DDBJ databases">
        <title>The Natural Products Discovery Center: Release of the First 8490 Sequenced Strains for Exploring Actinobacteria Biosynthetic Diversity.</title>
        <authorList>
            <person name="Kalkreuter E."/>
            <person name="Kautsar S.A."/>
            <person name="Yang D."/>
            <person name="Bader C.D."/>
            <person name="Teijaro C.N."/>
            <person name="Fluegel L."/>
            <person name="Davis C.M."/>
            <person name="Simpson J.R."/>
            <person name="Lauterbach L."/>
            <person name="Steele A.D."/>
            <person name="Gui C."/>
            <person name="Meng S."/>
            <person name="Li G."/>
            <person name="Viehrig K."/>
            <person name="Ye F."/>
            <person name="Su P."/>
            <person name="Kiefer A.F."/>
            <person name="Nichols A."/>
            <person name="Cepeda A.J."/>
            <person name="Yan W."/>
            <person name="Fan B."/>
            <person name="Jiang Y."/>
            <person name="Adhikari A."/>
            <person name="Zheng C.-J."/>
            <person name="Schuster L."/>
            <person name="Cowan T.M."/>
            <person name="Smanski M.J."/>
            <person name="Chevrette M.G."/>
            <person name="De Carvalho L.P.S."/>
            <person name="Shen B."/>
        </authorList>
    </citation>
    <scope>NUCLEOTIDE SEQUENCE [LARGE SCALE GENOMIC DNA]</scope>
    <source>
        <strain evidence="2 3">NPDC000087</strain>
    </source>
</reference>
<keyword evidence="3" id="KW-1185">Reference proteome</keyword>
<dbReference type="EMBL" id="JBIAZU010000001">
    <property type="protein sequence ID" value="MFF5288929.1"/>
    <property type="molecule type" value="Genomic_DNA"/>
</dbReference>
<dbReference type="Proteomes" id="UP001602245">
    <property type="component" value="Unassembled WGS sequence"/>
</dbReference>
<protein>
    <recommendedName>
        <fullName evidence="4">PH domain-containing protein</fullName>
    </recommendedName>
</protein>
<keyword evidence="1" id="KW-1133">Transmembrane helix</keyword>
<evidence type="ECO:0008006" key="4">
    <source>
        <dbReference type="Google" id="ProtNLM"/>
    </source>
</evidence>
<proteinExistence type="predicted"/>
<feature type="transmembrane region" description="Helical" evidence="1">
    <location>
        <begin position="60"/>
        <end position="81"/>
    </location>
</feature>
<feature type="transmembrane region" description="Helical" evidence="1">
    <location>
        <begin position="34"/>
        <end position="54"/>
    </location>
</feature>
<evidence type="ECO:0000256" key="1">
    <source>
        <dbReference type="SAM" id="Phobius"/>
    </source>
</evidence>
<evidence type="ECO:0000313" key="3">
    <source>
        <dbReference type="Proteomes" id="UP001602245"/>
    </source>
</evidence>
<sequence length="270" mass="28562">MGDVSEDGAEAYRMLPNQEPPAGWPRPRPTVTRIVSLAGFALLTVIAAAVLVSAVTTGDVARSVVLAFVTLMFGHLVGLIVSMLRRPAPAAGPPAAGVTDQGERGLAFRYSRWAYYWLGAVLVTVVLSLAGFAVVLAVAGSVGGGVFAVVFVAGAVFLARFLLVMLRLAPGVVVVTPTGIYHRGLAHEHFVPWEGVVEVVARPGPTPWITVRAVPADGARQRRHTGRIGAGAQFLPFMVIRTSWLGANAVPAYEALTYYFANPGERPRLA</sequence>
<dbReference type="RefSeq" id="WP_020509277.1">
    <property type="nucleotide sequence ID" value="NZ_JBIAZU010000001.1"/>
</dbReference>
<gene>
    <name evidence="2" type="ORF">ACFY35_05805</name>
</gene>
<comment type="caution">
    <text evidence="2">The sequence shown here is derived from an EMBL/GenBank/DDBJ whole genome shotgun (WGS) entry which is preliminary data.</text>
</comment>
<accession>A0ABW6W871</accession>
<keyword evidence="1" id="KW-0812">Transmembrane</keyword>
<feature type="transmembrane region" description="Helical" evidence="1">
    <location>
        <begin position="114"/>
        <end position="139"/>
    </location>
</feature>
<name>A0ABW6W871_9ACTN</name>
<evidence type="ECO:0000313" key="2">
    <source>
        <dbReference type="EMBL" id="MFF5288929.1"/>
    </source>
</evidence>
<organism evidence="2 3">
    <name type="scientific">Paractinoplanes globisporus</name>
    <dbReference type="NCBI Taxonomy" id="113565"/>
    <lineage>
        <taxon>Bacteria</taxon>
        <taxon>Bacillati</taxon>
        <taxon>Actinomycetota</taxon>
        <taxon>Actinomycetes</taxon>
        <taxon>Micromonosporales</taxon>
        <taxon>Micromonosporaceae</taxon>
        <taxon>Paractinoplanes</taxon>
    </lineage>
</organism>
<feature type="transmembrane region" description="Helical" evidence="1">
    <location>
        <begin position="145"/>
        <end position="163"/>
    </location>
</feature>